<keyword evidence="2" id="KW-0813">Transport</keyword>
<evidence type="ECO:0000256" key="4">
    <source>
        <dbReference type="ARBA" id="ARBA00022840"/>
    </source>
</evidence>
<dbReference type="Pfam" id="PF12399">
    <property type="entry name" value="BCA_ABC_TP_C"/>
    <property type="match status" value="1"/>
</dbReference>
<organism evidence="6 7">
    <name type="scientific">Brucella pseudogrignonensis</name>
    <dbReference type="NCBI Taxonomy" id="419475"/>
    <lineage>
        <taxon>Bacteria</taxon>
        <taxon>Pseudomonadati</taxon>
        <taxon>Pseudomonadota</taxon>
        <taxon>Alphaproteobacteria</taxon>
        <taxon>Hyphomicrobiales</taxon>
        <taxon>Brucellaceae</taxon>
        <taxon>Brucella/Ochrobactrum group</taxon>
        <taxon>Brucella</taxon>
    </lineage>
</organism>
<dbReference type="RefSeq" id="WP_094544136.1">
    <property type="nucleotide sequence ID" value="NZ_JBHEEM010000005.1"/>
</dbReference>
<dbReference type="GO" id="GO:0016887">
    <property type="term" value="F:ATP hydrolysis activity"/>
    <property type="evidence" value="ECO:0007669"/>
    <property type="project" value="InterPro"/>
</dbReference>
<evidence type="ECO:0000313" key="6">
    <source>
        <dbReference type="EMBL" id="OYR23633.1"/>
    </source>
</evidence>
<evidence type="ECO:0000256" key="1">
    <source>
        <dbReference type="ARBA" id="ARBA00004533"/>
    </source>
</evidence>
<dbReference type="InterPro" id="IPR003593">
    <property type="entry name" value="AAA+_ATPase"/>
</dbReference>
<evidence type="ECO:0000259" key="5">
    <source>
        <dbReference type="PROSITE" id="PS50893"/>
    </source>
</evidence>
<dbReference type="Proteomes" id="UP000216188">
    <property type="component" value="Unassembled WGS sequence"/>
</dbReference>
<keyword evidence="7" id="KW-1185">Reference proteome</keyword>
<evidence type="ECO:0000256" key="3">
    <source>
        <dbReference type="ARBA" id="ARBA00022741"/>
    </source>
</evidence>
<dbReference type="AlphaFoldDB" id="A0A256G971"/>
<reference evidence="6 7" key="1">
    <citation type="submission" date="2017-07" db="EMBL/GenBank/DDBJ databases">
        <title>Phylogenetic study on the rhizospheric bacterium Ochrobactrum sp. A44.</title>
        <authorList>
            <person name="Krzyzanowska D.M."/>
            <person name="Ossowicki A."/>
            <person name="Rajewska M."/>
            <person name="Maciag T."/>
            <person name="Kaczynski Z."/>
            <person name="Czerwicka M."/>
            <person name="Jafra S."/>
        </authorList>
    </citation>
    <scope>NUCLEOTIDE SEQUENCE [LARGE SCALE GENOMIC DNA]</scope>
    <source>
        <strain evidence="6 7">CCUG 30717</strain>
    </source>
</reference>
<feature type="domain" description="ABC transporter" evidence="5">
    <location>
        <begin position="5"/>
        <end position="246"/>
    </location>
</feature>
<dbReference type="InterPro" id="IPR003439">
    <property type="entry name" value="ABC_transporter-like_ATP-bd"/>
</dbReference>
<dbReference type="InterPro" id="IPR051120">
    <property type="entry name" value="ABC_AA/LPS_Transport"/>
</dbReference>
<dbReference type="InterPro" id="IPR032823">
    <property type="entry name" value="BCA_ABC_TP_C"/>
</dbReference>
<keyword evidence="4" id="KW-0067">ATP-binding</keyword>
<dbReference type="SUPFAM" id="SSF52540">
    <property type="entry name" value="P-loop containing nucleoside triphosphate hydrolases"/>
    <property type="match status" value="1"/>
</dbReference>
<comment type="caution">
    <text evidence="6">The sequence shown here is derived from an EMBL/GenBank/DDBJ whole genome shotgun (WGS) entry which is preliminary data.</text>
</comment>
<dbReference type="InterPro" id="IPR027417">
    <property type="entry name" value="P-loop_NTPase"/>
</dbReference>
<evidence type="ECO:0000256" key="2">
    <source>
        <dbReference type="ARBA" id="ARBA00022448"/>
    </source>
</evidence>
<gene>
    <name evidence="6" type="ORF">CEV34_3637</name>
</gene>
<proteinExistence type="predicted"/>
<name>A0A256G971_9HYPH</name>
<dbReference type="CDD" id="cd03219">
    <property type="entry name" value="ABC_Mj1267_LivG_branched"/>
    <property type="match status" value="1"/>
</dbReference>
<dbReference type="PANTHER" id="PTHR45772">
    <property type="entry name" value="CONSERVED COMPONENT OF ABC TRANSPORTER FOR NATURAL AMINO ACIDS-RELATED"/>
    <property type="match status" value="1"/>
</dbReference>
<dbReference type="GO" id="GO:0005524">
    <property type="term" value="F:ATP binding"/>
    <property type="evidence" value="ECO:0007669"/>
    <property type="project" value="UniProtKB-KW"/>
</dbReference>
<keyword evidence="3" id="KW-0547">Nucleotide-binding</keyword>
<evidence type="ECO:0000313" key="7">
    <source>
        <dbReference type="Proteomes" id="UP000216188"/>
    </source>
</evidence>
<dbReference type="Pfam" id="PF00005">
    <property type="entry name" value="ABC_tran"/>
    <property type="match status" value="1"/>
</dbReference>
<dbReference type="SMART" id="SM00382">
    <property type="entry name" value="AAA"/>
    <property type="match status" value="1"/>
</dbReference>
<comment type="subcellular location">
    <subcellularLocation>
        <location evidence="1">Cell inner membrane</location>
    </subcellularLocation>
</comment>
<dbReference type="PROSITE" id="PS50893">
    <property type="entry name" value="ABC_TRANSPORTER_2"/>
    <property type="match status" value="1"/>
</dbReference>
<dbReference type="EMBL" id="NNRM01000039">
    <property type="protein sequence ID" value="OYR23633.1"/>
    <property type="molecule type" value="Genomic_DNA"/>
</dbReference>
<dbReference type="Gene3D" id="3.40.50.300">
    <property type="entry name" value="P-loop containing nucleotide triphosphate hydrolases"/>
    <property type="match status" value="1"/>
</dbReference>
<accession>A0A256G971</accession>
<dbReference type="STRING" id="419475.A8A54_22020"/>
<protein>
    <submittedName>
        <fullName evidence="6">ABC transporter family protein</fullName>
    </submittedName>
</protein>
<dbReference type="GO" id="GO:0005886">
    <property type="term" value="C:plasma membrane"/>
    <property type="evidence" value="ECO:0007669"/>
    <property type="project" value="UniProtKB-SubCell"/>
</dbReference>
<sequence length="251" mass="27231">MSKLLEVGDLVKRFAGLVATDHVTLDVEQGHIHALIGPNGAGKSTIINQLCGELAPSSGSIRLMGEDITQLSAARRVARGLGRTFQISTLLDEMSVRENIALAVQMREGHNFQIFDRLKGRRSIWHAVEEILAGSRLANHADKCAGDLSSGGRKQLELLMALALNPKLLLLDEPMAGLGALESREMIELLNGLRGKVTMLLVEHDMEAVFALADRISVLVYGRVILTGTVEDIRSSQAVRDAYLGGEEQLC</sequence>
<dbReference type="PANTHER" id="PTHR45772:SF2">
    <property type="entry name" value="ABC TRANSPORTER ATP-BINDING PROTEIN"/>
    <property type="match status" value="1"/>
</dbReference>